<gene>
    <name evidence="1" type="ORF">RUMHYD_00621</name>
</gene>
<dbReference type="Proteomes" id="UP000003100">
    <property type="component" value="Unassembled WGS sequence"/>
</dbReference>
<reference evidence="1 2" key="2">
    <citation type="submission" date="2009-02" db="EMBL/GenBank/DDBJ databases">
        <title>Draft genome sequence of Blautia hydrogenotrophica DSM 10507 (Ruminococcus hydrogenotrophicus DSM 10507).</title>
        <authorList>
            <person name="Sudarsanam P."/>
            <person name="Ley R."/>
            <person name="Guruge J."/>
            <person name="Turnbaugh P.J."/>
            <person name="Mahowald M."/>
            <person name="Liep D."/>
            <person name="Gordon J."/>
        </authorList>
    </citation>
    <scope>NUCLEOTIDE SEQUENCE [LARGE SCALE GENOMIC DNA]</scope>
    <source>
        <strain evidence="2">DSM 10507 / JCM 14656 / S5a33</strain>
    </source>
</reference>
<accession>C0CIF7</accession>
<keyword evidence="2" id="KW-1185">Reference proteome</keyword>
<proteinExistence type="predicted"/>
<evidence type="ECO:0000313" key="1">
    <source>
        <dbReference type="EMBL" id="EEG50455.1"/>
    </source>
</evidence>
<organism evidence="1 2">
    <name type="scientific">Blautia hydrogenotrophica (strain DSM 10507 / JCM 14656 / S5a33)</name>
    <name type="common">Ruminococcus hydrogenotrophicus</name>
    <dbReference type="NCBI Taxonomy" id="476272"/>
    <lineage>
        <taxon>Bacteria</taxon>
        <taxon>Bacillati</taxon>
        <taxon>Bacillota</taxon>
        <taxon>Clostridia</taxon>
        <taxon>Lachnospirales</taxon>
        <taxon>Lachnospiraceae</taxon>
        <taxon>Blautia</taxon>
    </lineage>
</organism>
<name>C0CIF7_BLAHS</name>
<dbReference type="EMBL" id="ACBZ01000023">
    <property type="protein sequence ID" value="EEG50455.1"/>
    <property type="molecule type" value="Genomic_DNA"/>
</dbReference>
<evidence type="ECO:0000313" key="2">
    <source>
        <dbReference type="Proteomes" id="UP000003100"/>
    </source>
</evidence>
<comment type="caution">
    <text evidence="1">The sequence shown here is derived from an EMBL/GenBank/DDBJ whole genome shotgun (WGS) entry which is preliminary data.</text>
</comment>
<dbReference type="AlphaFoldDB" id="C0CIF7"/>
<protein>
    <submittedName>
        <fullName evidence="1">Uncharacterized protein</fullName>
    </submittedName>
</protein>
<reference evidence="1 2" key="1">
    <citation type="submission" date="2009-01" db="EMBL/GenBank/DDBJ databases">
        <authorList>
            <person name="Fulton L."/>
            <person name="Clifton S."/>
            <person name="Fulton B."/>
            <person name="Xu J."/>
            <person name="Minx P."/>
            <person name="Pepin K.H."/>
            <person name="Johnson M."/>
            <person name="Bhonagiri V."/>
            <person name="Nash W.E."/>
            <person name="Mardis E.R."/>
            <person name="Wilson R.K."/>
        </authorList>
    </citation>
    <scope>NUCLEOTIDE SEQUENCE [LARGE SCALE GENOMIC DNA]</scope>
    <source>
        <strain evidence="2">DSM 10507 / JCM 14656 / S5a33</strain>
    </source>
</reference>
<sequence length="56" mass="6523">MLRKKGFFYNGLFFLPKNNRNNSEYSKRKFLLHPDDISEDGIRNGGFCCVSGYRGD</sequence>
<dbReference type="HOGENOM" id="CLU_3004994_0_0_9"/>